<keyword evidence="2" id="KW-1185">Reference proteome</keyword>
<proteinExistence type="predicted"/>
<dbReference type="RefSeq" id="XP_056578653.1">
    <property type="nucleotide sequence ID" value="XM_056722403.1"/>
</dbReference>
<dbReference type="Proteomes" id="UP001147752">
    <property type="component" value="Unassembled WGS sequence"/>
</dbReference>
<evidence type="ECO:0000313" key="1">
    <source>
        <dbReference type="EMBL" id="KAJ5372667.1"/>
    </source>
</evidence>
<name>A0A9W9S5Y3_9EURO</name>
<reference evidence="1" key="1">
    <citation type="submission" date="2022-12" db="EMBL/GenBank/DDBJ databases">
        <authorList>
            <person name="Petersen C."/>
        </authorList>
    </citation>
    <scope>NUCLEOTIDE SEQUENCE</scope>
    <source>
        <strain evidence="1">IBT 3081</strain>
    </source>
</reference>
<gene>
    <name evidence="1" type="ORF">N7517_004673</name>
</gene>
<dbReference type="AlphaFoldDB" id="A0A9W9S5Y3"/>
<protein>
    <submittedName>
        <fullName evidence="1">Uncharacterized protein</fullName>
    </submittedName>
</protein>
<evidence type="ECO:0000313" key="2">
    <source>
        <dbReference type="Proteomes" id="UP001147752"/>
    </source>
</evidence>
<comment type="caution">
    <text evidence="1">The sequence shown here is derived from an EMBL/GenBank/DDBJ whole genome shotgun (WGS) entry which is preliminary data.</text>
</comment>
<accession>A0A9W9S5Y3</accession>
<dbReference type="GeneID" id="81461586"/>
<dbReference type="EMBL" id="JAPZBT010000002">
    <property type="protein sequence ID" value="KAJ5372667.1"/>
    <property type="molecule type" value="Genomic_DNA"/>
</dbReference>
<organism evidence="1 2">
    <name type="scientific">Penicillium concentricum</name>
    <dbReference type="NCBI Taxonomy" id="293559"/>
    <lineage>
        <taxon>Eukaryota</taxon>
        <taxon>Fungi</taxon>
        <taxon>Dikarya</taxon>
        <taxon>Ascomycota</taxon>
        <taxon>Pezizomycotina</taxon>
        <taxon>Eurotiomycetes</taxon>
        <taxon>Eurotiomycetidae</taxon>
        <taxon>Eurotiales</taxon>
        <taxon>Aspergillaceae</taxon>
        <taxon>Penicillium</taxon>
    </lineage>
</organism>
<reference evidence="1" key="2">
    <citation type="journal article" date="2023" name="IMA Fungus">
        <title>Comparative genomic study of the Penicillium genus elucidates a diverse pangenome and 15 lateral gene transfer events.</title>
        <authorList>
            <person name="Petersen C."/>
            <person name="Sorensen T."/>
            <person name="Nielsen M.R."/>
            <person name="Sondergaard T.E."/>
            <person name="Sorensen J.L."/>
            <person name="Fitzpatrick D.A."/>
            <person name="Frisvad J.C."/>
            <person name="Nielsen K.L."/>
        </authorList>
    </citation>
    <scope>NUCLEOTIDE SEQUENCE</scope>
    <source>
        <strain evidence="1">IBT 3081</strain>
    </source>
</reference>
<sequence>MQRCTADASTLTLSRCTTLEYYNPVAKVDHRHWEPQISQRQYAPPSAAPEHAKNYVTVKQAELAHSPYKPEHRDCGCRDDSEYEMRGCK</sequence>